<accession>A0A9C7LCF5</accession>
<dbReference type="Proteomes" id="UP000789845">
    <property type="component" value="Unassembled WGS sequence"/>
</dbReference>
<evidence type="ECO:0000313" key="2">
    <source>
        <dbReference type="Proteomes" id="UP000789845"/>
    </source>
</evidence>
<comment type="caution">
    <text evidence="1">The sequence shown here is derived from an EMBL/GenBank/DDBJ whole genome shotgun (WGS) entry which is preliminary data.</text>
</comment>
<dbReference type="EMBL" id="CAKJTG010000021">
    <property type="protein sequence ID" value="CAG9609600.1"/>
    <property type="molecule type" value="Genomic_DNA"/>
</dbReference>
<protein>
    <submittedName>
        <fullName evidence="1">Uncharacterized protein</fullName>
    </submittedName>
</protein>
<gene>
    <name evidence="1" type="ORF">NEOCIP111885_03343</name>
</gene>
<dbReference type="AlphaFoldDB" id="A0A9C7LCF5"/>
<keyword evidence="2" id="KW-1185">Reference proteome</keyword>
<reference evidence="1" key="1">
    <citation type="submission" date="2021-10" db="EMBL/GenBank/DDBJ databases">
        <authorList>
            <person name="Criscuolo A."/>
        </authorList>
    </citation>
    <scope>NUCLEOTIDE SEQUENCE</scope>
    <source>
        <strain evidence="1">CIP111885</strain>
    </source>
</reference>
<evidence type="ECO:0000313" key="1">
    <source>
        <dbReference type="EMBL" id="CAG9609600.1"/>
    </source>
</evidence>
<name>A0A9C7LCF5_9BACI</name>
<sequence>MVKPFESSHMNFEITKKVVKPMTTLSNLIIVFLETQSPD</sequence>
<proteinExistence type="predicted"/>
<organism evidence="1 2">
    <name type="scientific">Pseudoneobacillus rhizosphaerae</name>
    <dbReference type="NCBI Taxonomy" id="2880968"/>
    <lineage>
        <taxon>Bacteria</taxon>
        <taxon>Bacillati</taxon>
        <taxon>Bacillota</taxon>
        <taxon>Bacilli</taxon>
        <taxon>Bacillales</taxon>
        <taxon>Bacillaceae</taxon>
        <taxon>Pseudoneobacillus</taxon>
    </lineage>
</organism>